<keyword evidence="1" id="KW-0479">Metal-binding</keyword>
<keyword evidence="2" id="KW-0106">Calcium</keyword>
<feature type="coiled-coil region" evidence="3">
    <location>
        <begin position="77"/>
        <end position="104"/>
    </location>
</feature>
<evidence type="ECO:0000256" key="1">
    <source>
        <dbReference type="ARBA" id="ARBA00022723"/>
    </source>
</evidence>
<organism evidence="7 8">
    <name type="scientific">Paramecium tetraurelia</name>
    <dbReference type="NCBI Taxonomy" id="5888"/>
    <lineage>
        <taxon>Eukaryota</taxon>
        <taxon>Sar</taxon>
        <taxon>Alveolata</taxon>
        <taxon>Ciliophora</taxon>
        <taxon>Intramacronucleata</taxon>
        <taxon>Oligohymenophorea</taxon>
        <taxon>Peniculida</taxon>
        <taxon>Parameciidae</taxon>
        <taxon>Paramecium</taxon>
    </lineage>
</organism>
<dbReference type="SUPFAM" id="SSF49562">
    <property type="entry name" value="C2 domain (Calcium/lipid-binding domain, CaLB)"/>
    <property type="match status" value="1"/>
</dbReference>
<dbReference type="GeneID" id="5029066"/>
<evidence type="ECO:0000256" key="3">
    <source>
        <dbReference type="SAM" id="Coils"/>
    </source>
</evidence>
<keyword evidence="5" id="KW-1133">Transmembrane helix</keyword>
<evidence type="ECO:0000259" key="6">
    <source>
        <dbReference type="PROSITE" id="PS50004"/>
    </source>
</evidence>
<dbReference type="Gene3D" id="2.60.40.150">
    <property type="entry name" value="C2 domain"/>
    <property type="match status" value="1"/>
</dbReference>
<dbReference type="STRING" id="5888.A0CYL7"/>
<keyword evidence="5" id="KW-0812">Transmembrane</keyword>
<protein>
    <recommendedName>
        <fullName evidence="6">C2 domain-containing protein</fullName>
    </recommendedName>
</protein>
<feature type="region of interest" description="Disordered" evidence="4">
    <location>
        <begin position="318"/>
        <end position="338"/>
    </location>
</feature>
<dbReference type="PROSITE" id="PS50004">
    <property type="entry name" value="C2"/>
    <property type="match status" value="1"/>
</dbReference>
<dbReference type="InParanoid" id="A0CYL7"/>
<feature type="compositionally biased region" description="Low complexity" evidence="4">
    <location>
        <begin position="324"/>
        <end position="338"/>
    </location>
</feature>
<dbReference type="InterPro" id="IPR000008">
    <property type="entry name" value="C2_dom"/>
</dbReference>
<feature type="transmembrane region" description="Helical" evidence="5">
    <location>
        <begin position="350"/>
        <end position="367"/>
    </location>
</feature>
<reference evidence="7 8" key="1">
    <citation type="journal article" date="2006" name="Nature">
        <title>Global trends of whole-genome duplications revealed by the ciliate Paramecium tetraurelia.</title>
        <authorList>
            <consortium name="Genoscope"/>
            <person name="Aury J.-M."/>
            <person name="Jaillon O."/>
            <person name="Duret L."/>
            <person name="Noel B."/>
            <person name="Jubin C."/>
            <person name="Porcel B.M."/>
            <person name="Segurens B."/>
            <person name="Daubin V."/>
            <person name="Anthouard V."/>
            <person name="Aiach N."/>
            <person name="Arnaiz O."/>
            <person name="Billaut A."/>
            <person name="Beisson J."/>
            <person name="Blanc I."/>
            <person name="Bouhouche K."/>
            <person name="Camara F."/>
            <person name="Duharcourt S."/>
            <person name="Guigo R."/>
            <person name="Gogendeau D."/>
            <person name="Katinka M."/>
            <person name="Keller A.-M."/>
            <person name="Kissmehl R."/>
            <person name="Klotz C."/>
            <person name="Koll F."/>
            <person name="Le Moue A."/>
            <person name="Lepere C."/>
            <person name="Malinsky S."/>
            <person name="Nowacki M."/>
            <person name="Nowak J.K."/>
            <person name="Plattner H."/>
            <person name="Poulain J."/>
            <person name="Ruiz F."/>
            <person name="Serrano V."/>
            <person name="Zagulski M."/>
            <person name="Dessen P."/>
            <person name="Betermier M."/>
            <person name="Weissenbach J."/>
            <person name="Scarpelli C."/>
            <person name="Schachter V."/>
            <person name="Sperling L."/>
            <person name="Meyer E."/>
            <person name="Cohen J."/>
            <person name="Wincker P."/>
        </authorList>
    </citation>
    <scope>NUCLEOTIDE SEQUENCE [LARGE SCALE GENOMIC DNA]</scope>
    <source>
        <strain evidence="7 8">Stock d4-2</strain>
    </source>
</reference>
<dbReference type="eggNOG" id="ENOG502SSG1">
    <property type="taxonomic scope" value="Eukaryota"/>
</dbReference>
<evidence type="ECO:0000256" key="4">
    <source>
        <dbReference type="SAM" id="MobiDB-lite"/>
    </source>
</evidence>
<dbReference type="GO" id="GO:0046872">
    <property type="term" value="F:metal ion binding"/>
    <property type="evidence" value="ECO:0007669"/>
    <property type="project" value="UniProtKB-KW"/>
</dbReference>
<keyword evidence="8" id="KW-1185">Reference proteome</keyword>
<keyword evidence="3" id="KW-0175">Coiled coil</keyword>
<dbReference type="RefSeq" id="XP_001443281.1">
    <property type="nucleotide sequence ID" value="XM_001443244.1"/>
</dbReference>
<proteinExistence type="predicted"/>
<gene>
    <name evidence="7" type="ORF">GSPATT00011485001</name>
</gene>
<keyword evidence="5" id="KW-0472">Membrane</keyword>
<dbReference type="AlphaFoldDB" id="A0CYL7"/>
<dbReference type="HOGENOM" id="CLU_550398_0_0_1"/>
<name>A0CYL7_PARTE</name>
<dbReference type="KEGG" id="ptm:GSPATT00011485001"/>
<dbReference type="OMA" id="CFTPEYL"/>
<evidence type="ECO:0000256" key="5">
    <source>
        <dbReference type="SAM" id="Phobius"/>
    </source>
</evidence>
<feature type="transmembrane region" description="Helical" evidence="5">
    <location>
        <begin position="438"/>
        <end position="455"/>
    </location>
</feature>
<accession>A0CYL7</accession>
<dbReference type="SMART" id="SM00239">
    <property type="entry name" value="C2"/>
    <property type="match status" value="1"/>
</dbReference>
<dbReference type="EMBL" id="CT868219">
    <property type="protein sequence ID" value="CAK75884.1"/>
    <property type="molecule type" value="Genomic_DNA"/>
</dbReference>
<evidence type="ECO:0000313" key="8">
    <source>
        <dbReference type="Proteomes" id="UP000000600"/>
    </source>
</evidence>
<dbReference type="PANTHER" id="PTHR46502:SF2">
    <property type="entry name" value="16 KDA PHLOEM PROTEIN 2"/>
    <property type="match status" value="1"/>
</dbReference>
<dbReference type="Proteomes" id="UP000000600">
    <property type="component" value="Unassembled WGS sequence"/>
</dbReference>
<dbReference type="PANTHER" id="PTHR46502">
    <property type="entry name" value="C2 DOMAIN-CONTAINING"/>
    <property type="match status" value="1"/>
</dbReference>
<dbReference type="InterPro" id="IPR035892">
    <property type="entry name" value="C2_domain_sf"/>
</dbReference>
<feature type="transmembrane region" description="Helical" evidence="5">
    <location>
        <begin position="399"/>
        <end position="418"/>
    </location>
</feature>
<feature type="domain" description="C2" evidence="6">
    <location>
        <begin position="104"/>
        <end position="219"/>
    </location>
</feature>
<evidence type="ECO:0000313" key="7">
    <source>
        <dbReference type="EMBL" id="CAK75884.1"/>
    </source>
</evidence>
<sequence length="510" mass="59237">MSLQFQPNANSVLGAFQRVGLNQGQAYQPDQIYQALDQLTGQAYDRDVATQIYEQCTPNQRGQVQIEEFSQILISADAMLKKKINDTEKQIQQLVEESKDCQRQVQEIQYTQQQNQYGIDIDSSLNLIIKSASGITTQDFIQSYVSISVDNNEQIAQQSGGDKFHPIFNEQLGFQIKTGRENVTLSLLIQDRNQKKSLVGQARIDLSQLQDQQVHSLQLQLQNDKQQYASPTIQFDVQWIYNKLKYYQEMISKFEADIQQHYNDIEDYKRDLFVVQQPFMDKSQRQNLQSSLKPQTNSKVQTNSALLYQQQQNQPQIYKPTTPQQSQRQNQDNIQPQFQGEASEELSDEIYYGFILYLLMIVLSMFQCFARPAYVDILLGTLYLLIICRDCFTPEYLKIVGAITVFTIVLDIFWIAIYKNWWSGTDKTLPTWGEAGDPIVRITIVFCIFNMILKVKSYLNHLQTALCYIIFHYYKAAQTNQVLKFKAWQLEFQIGILKQNLFTSDKRLLS</sequence>
<evidence type="ECO:0000256" key="2">
    <source>
        <dbReference type="ARBA" id="ARBA00022837"/>
    </source>
</evidence>
<dbReference type="OrthoDB" id="293420at2759"/>
<dbReference type="Pfam" id="PF00168">
    <property type="entry name" value="C2"/>
    <property type="match status" value="1"/>
</dbReference>